<name>A0ABT5U8N8_9GAMM</name>
<accession>A0ABT5U8N8</accession>
<dbReference type="Proteomes" id="UP001528823">
    <property type="component" value="Unassembled WGS sequence"/>
</dbReference>
<organism evidence="1 2">
    <name type="scientific">Spartinivicinus poritis</name>
    <dbReference type="NCBI Taxonomy" id="2994640"/>
    <lineage>
        <taxon>Bacteria</taxon>
        <taxon>Pseudomonadati</taxon>
        <taxon>Pseudomonadota</taxon>
        <taxon>Gammaproteobacteria</taxon>
        <taxon>Oceanospirillales</taxon>
        <taxon>Zooshikellaceae</taxon>
        <taxon>Spartinivicinus</taxon>
    </lineage>
</organism>
<proteinExistence type="predicted"/>
<keyword evidence="2" id="KW-1185">Reference proteome</keyword>
<sequence length="94" mass="10032">MANAAELSKYIVAFAGAARTAQAAMSTGTDPMTIAEYKFEVNITADFSVSSETDVALTIWRLNIKQKLSLDYKTHMGISVTCVIKPAATLVEAG</sequence>
<comment type="caution">
    <text evidence="1">The sequence shown here is derived from an EMBL/GenBank/DDBJ whole genome shotgun (WGS) entry which is preliminary data.</text>
</comment>
<dbReference type="EMBL" id="JAPMOU010000013">
    <property type="protein sequence ID" value="MDE1462725.1"/>
    <property type="molecule type" value="Genomic_DNA"/>
</dbReference>
<evidence type="ECO:0000313" key="2">
    <source>
        <dbReference type="Proteomes" id="UP001528823"/>
    </source>
</evidence>
<reference evidence="1 2" key="1">
    <citation type="submission" date="2022-11" db="EMBL/GenBank/DDBJ databases">
        <title>Spartinivicinus poritis sp. nov., isolated from scleractinian coral Porites lutea.</title>
        <authorList>
            <person name="Zhang G."/>
            <person name="Cai L."/>
            <person name="Wei Q."/>
        </authorList>
    </citation>
    <scope>NUCLEOTIDE SEQUENCE [LARGE SCALE GENOMIC DNA]</scope>
    <source>
        <strain evidence="1 2">A2-2</strain>
    </source>
</reference>
<dbReference type="RefSeq" id="WP_274689079.1">
    <property type="nucleotide sequence ID" value="NZ_JAPMOU010000013.1"/>
</dbReference>
<evidence type="ECO:0000313" key="1">
    <source>
        <dbReference type="EMBL" id="MDE1462725.1"/>
    </source>
</evidence>
<protein>
    <submittedName>
        <fullName evidence="1">Uncharacterized protein</fullName>
    </submittedName>
</protein>
<gene>
    <name evidence="1" type="ORF">ORQ98_12180</name>
</gene>